<feature type="compositionally biased region" description="Polar residues" evidence="1">
    <location>
        <begin position="1"/>
        <end position="17"/>
    </location>
</feature>
<proteinExistence type="predicted"/>
<dbReference type="Proteomes" id="UP000586827">
    <property type="component" value="Unassembled WGS sequence"/>
</dbReference>
<feature type="region of interest" description="Disordered" evidence="1">
    <location>
        <begin position="1"/>
        <end position="36"/>
    </location>
</feature>
<evidence type="ECO:0000256" key="1">
    <source>
        <dbReference type="SAM" id="MobiDB-lite"/>
    </source>
</evidence>
<dbReference type="AlphaFoldDB" id="A0A849CBG2"/>
<accession>A0A849CBG2</accession>
<name>A0A849CBG2_9NOCA</name>
<protein>
    <submittedName>
        <fullName evidence="2">Uncharacterized protein</fullName>
    </submittedName>
</protein>
<comment type="caution">
    <text evidence="2">The sequence shown here is derived from an EMBL/GenBank/DDBJ whole genome shotgun (WGS) entry which is preliminary data.</text>
</comment>
<evidence type="ECO:0000313" key="3">
    <source>
        <dbReference type="Proteomes" id="UP000586827"/>
    </source>
</evidence>
<reference evidence="2 3" key="1">
    <citation type="submission" date="2020-05" db="EMBL/GenBank/DDBJ databases">
        <title>MicrobeNet Type strains.</title>
        <authorList>
            <person name="Nicholson A.C."/>
        </authorList>
    </citation>
    <scope>NUCLEOTIDE SEQUENCE [LARGE SCALE GENOMIC DNA]</scope>
    <source>
        <strain evidence="2 3">JCM 3224</strain>
    </source>
</reference>
<evidence type="ECO:0000313" key="2">
    <source>
        <dbReference type="EMBL" id="NNH73680.1"/>
    </source>
</evidence>
<keyword evidence="3" id="KW-1185">Reference proteome</keyword>
<organism evidence="2 3">
    <name type="scientific">Nocardia uniformis</name>
    <dbReference type="NCBI Taxonomy" id="53432"/>
    <lineage>
        <taxon>Bacteria</taxon>
        <taxon>Bacillati</taxon>
        <taxon>Actinomycetota</taxon>
        <taxon>Actinomycetes</taxon>
        <taxon>Mycobacteriales</taxon>
        <taxon>Nocardiaceae</taxon>
        <taxon>Nocardia</taxon>
    </lineage>
</organism>
<sequence length="152" mass="17385">MYHVATCQSDETAQLPSSDPRAANQPKQQFARHNSGRPRVVRSRSAIAYVRREVSSADLEWDKIHTRKLIEDWGYIPTRMVIVDANVDYPMLRLHNLARNLTRVYGVKIGAVFTPHLGHLTGNLWPVLDWCDEVVTVDDETTYCRAQLPRTA</sequence>
<dbReference type="RefSeq" id="WP_067522087.1">
    <property type="nucleotide sequence ID" value="NZ_JABELX010000011.1"/>
</dbReference>
<dbReference type="EMBL" id="JABELX010000011">
    <property type="protein sequence ID" value="NNH73680.1"/>
    <property type="molecule type" value="Genomic_DNA"/>
</dbReference>
<gene>
    <name evidence="2" type="ORF">HLB23_28155</name>
</gene>